<dbReference type="Gene3D" id="3.40.50.1820">
    <property type="entry name" value="alpha/beta hydrolase"/>
    <property type="match status" value="1"/>
</dbReference>
<dbReference type="PRINTS" id="PR00111">
    <property type="entry name" value="ABHYDROLASE"/>
</dbReference>
<dbReference type="Proteomes" id="UP001595547">
    <property type="component" value="Unassembled WGS sequence"/>
</dbReference>
<feature type="domain" description="AB hydrolase-1" evidence="1">
    <location>
        <begin position="26"/>
        <end position="285"/>
    </location>
</feature>
<dbReference type="InterPro" id="IPR050471">
    <property type="entry name" value="AB_hydrolase"/>
</dbReference>
<keyword evidence="2" id="KW-0378">Hydrolase</keyword>
<dbReference type="RefSeq" id="WP_380073844.1">
    <property type="nucleotide sequence ID" value="NZ_JBHRTO010000001.1"/>
</dbReference>
<dbReference type="PANTHER" id="PTHR43433">
    <property type="entry name" value="HYDROLASE, ALPHA/BETA FOLD FAMILY PROTEIN"/>
    <property type="match status" value="1"/>
</dbReference>
<name>A0ABV7J823_9RHOB</name>
<accession>A0ABV7J823</accession>
<dbReference type="InterPro" id="IPR000073">
    <property type="entry name" value="AB_hydrolase_1"/>
</dbReference>
<proteinExistence type="predicted"/>
<keyword evidence="3" id="KW-1185">Reference proteome</keyword>
<dbReference type="EMBL" id="JBHRTO010000001">
    <property type="protein sequence ID" value="MFC3182263.1"/>
    <property type="molecule type" value="Genomic_DNA"/>
</dbReference>
<dbReference type="GO" id="GO:0016787">
    <property type="term" value="F:hydrolase activity"/>
    <property type="evidence" value="ECO:0007669"/>
    <property type="project" value="UniProtKB-KW"/>
</dbReference>
<evidence type="ECO:0000259" key="1">
    <source>
        <dbReference type="Pfam" id="PF00561"/>
    </source>
</evidence>
<evidence type="ECO:0000313" key="3">
    <source>
        <dbReference type="Proteomes" id="UP001595547"/>
    </source>
</evidence>
<dbReference type="Pfam" id="PF00561">
    <property type="entry name" value="Abhydrolase_1"/>
    <property type="match status" value="1"/>
</dbReference>
<organism evidence="2 3">
    <name type="scientific">Cypionkella sinensis</name>
    <dbReference type="NCBI Taxonomy" id="1756043"/>
    <lineage>
        <taxon>Bacteria</taxon>
        <taxon>Pseudomonadati</taxon>
        <taxon>Pseudomonadota</taxon>
        <taxon>Alphaproteobacteria</taxon>
        <taxon>Rhodobacterales</taxon>
        <taxon>Paracoccaceae</taxon>
        <taxon>Cypionkella</taxon>
    </lineage>
</organism>
<comment type="caution">
    <text evidence="2">The sequence shown here is derived from an EMBL/GenBank/DDBJ whole genome shotgun (WGS) entry which is preliminary data.</text>
</comment>
<dbReference type="InterPro" id="IPR029058">
    <property type="entry name" value="AB_hydrolase_fold"/>
</dbReference>
<dbReference type="SUPFAM" id="SSF53474">
    <property type="entry name" value="alpha/beta-Hydrolases"/>
    <property type="match status" value="1"/>
</dbReference>
<evidence type="ECO:0000313" key="2">
    <source>
        <dbReference type="EMBL" id="MFC3182263.1"/>
    </source>
</evidence>
<reference evidence="3" key="1">
    <citation type="journal article" date="2019" name="Int. J. Syst. Evol. Microbiol.">
        <title>The Global Catalogue of Microorganisms (GCM) 10K type strain sequencing project: providing services to taxonomists for standard genome sequencing and annotation.</title>
        <authorList>
            <consortium name="The Broad Institute Genomics Platform"/>
            <consortium name="The Broad Institute Genome Sequencing Center for Infectious Disease"/>
            <person name="Wu L."/>
            <person name="Ma J."/>
        </authorList>
    </citation>
    <scope>NUCLEOTIDE SEQUENCE [LARGE SCALE GENOMIC DNA]</scope>
    <source>
        <strain evidence="3">KCTC 52039</strain>
    </source>
</reference>
<protein>
    <submittedName>
        <fullName evidence="2">Alpha/beta fold hydrolase</fullName>
    </submittedName>
</protein>
<gene>
    <name evidence="2" type="ORF">ACFOGH_14770</name>
</gene>
<sequence>MKPSSLFVPCGDLTLHVETFGQADRPAVLLIMGNSAPGLVWPDAFCAGLAETGFRVIRFDQRDTGLSSHVDYESAPYDLADLAAEGLAVLDALAIQHAHVVGLSQGGSVACRIALAAPGRVASLALLMSSLRLGPKNRAFAGLDPEPGALPQPAAAYVAEVIALNAVAPQGAADIARSFVENFRLAKGPASPFDEAFWADLGAQVAAIPEQRGDGQVARMANSSNHRKAQMATAELTEAELEAIGIPTLVLHGDGDPIFPMAHADWTARALGAARVEVIADMGHALDPAFFAPILSRLTAHFAT</sequence>
<dbReference type="PANTHER" id="PTHR43433:SF5">
    <property type="entry name" value="AB HYDROLASE-1 DOMAIN-CONTAINING PROTEIN"/>
    <property type="match status" value="1"/>
</dbReference>